<accession>A0A367J6I2</accession>
<evidence type="ECO:0000313" key="2">
    <source>
        <dbReference type="EMBL" id="RCH85564.1"/>
    </source>
</evidence>
<reference evidence="2 3" key="1">
    <citation type="journal article" date="2018" name="G3 (Bethesda)">
        <title>Phylogenetic and Phylogenomic Definition of Rhizopus Species.</title>
        <authorList>
            <person name="Gryganskyi A.P."/>
            <person name="Golan J."/>
            <person name="Dolatabadi S."/>
            <person name="Mondo S."/>
            <person name="Robb S."/>
            <person name="Idnurm A."/>
            <person name="Muszewska A."/>
            <person name="Steczkiewicz K."/>
            <person name="Masonjones S."/>
            <person name="Liao H.L."/>
            <person name="Gajdeczka M.T."/>
            <person name="Anike F."/>
            <person name="Vuek A."/>
            <person name="Anishchenko I.M."/>
            <person name="Voigt K."/>
            <person name="de Hoog G.S."/>
            <person name="Smith M.E."/>
            <person name="Heitman J."/>
            <person name="Vilgalys R."/>
            <person name="Stajich J.E."/>
        </authorList>
    </citation>
    <scope>NUCLEOTIDE SEQUENCE [LARGE SCALE GENOMIC DNA]</scope>
    <source>
        <strain evidence="2 3">LSU 92-RS-03</strain>
    </source>
</reference>
<feature type="compositionally biased region" description="Acidic residues" evidence="1">
    <location>
        <begin position="90"/>
        <end position="101"/>
    </location>
</feature>
<dbReference type="OrthoDB" id="2272389at2759"/>
<keyword evidence="3" id="KW-1185">Reference proteome</keyword>
<dbReference type="AlphaFoldDB" id="A0A367J6I2"/>
<gene>
    <name evidence="2" type="ORF">CU098_005930</name>
</gene>
<organism evidence="2 3">
    <name type="scientific">Rhizopus stolonifer</name>
    <name type="common">Rhizopus nigricans</name>
    <dbReference type="NCBI Taxonomy" id="4846"/>
    <lineage>
        <taxon>Eukaryota</taxon>
        <taxon>Fungi</taxon>
        <taxon>Fungi incertae sedis</taxon>
        <taxon>Mucoromycota</taxon>
        <taxon>Mucoromycotina</taxon>
        <taxon>Mucoromycetes</taxon>
        <taxon>Mucorales</taxon>
        <taxon>Mucorineae</taxon>
        <taxon>Rhizopodaceae</taxon>
        <taxon>Rhizopus</taxon>
    </lineage>
</organism>
<feature type="compositionally biased region" description="Low complexity" evidence="1">
    <location>
        <begin position="105"/>
        <end position="121"/>
    </location>
</feature>
<dbReference type="Proteomes" id="UP000253551">
    <property type="component" value="Unassembled WGS sequence"/>
</dbReference>
<name>A0A367J6I2_RHIST</name>
<proteinExistence type="predicted"/>
<sequence>MPTQPKSLKRRLPSEINWLRKNYNDNCFLDFFNFFSTYDRRRAIIRFKETMKFMEDDDQKSRILRNYDQWHKSKKFKDYWTRREQKCLEDQETQEPQEDDQNNQSSLVSTNSSTPTSSSSATRREPIETISLDEAKDLILPKLLPCDTTSMKDSLDITTSFAHFQAQVFNSLTSTSLLTFETHLQHLLAMSNILIVGKNKNHPDLDDFVTSNMKDIRESLYESVDFRITQQKFPYDIMMDIISVVNDINCGLLTKLNAVGKILAKLNDNMDPIVIRLLLCVKSMIETLPSDSQKKSVLEFQVSTRYLQPLLQALFDEDDMLFKWTNEACFNDADNDLQDRPDGCIENDDLTIGYLEVKPIDKAKNHKKVNMDLYRLGVFSKAATTKYKLKHIFQVMAVGTNIQFHISELKGSVLTMVELDHFRLPLSMDELPQLIPYLHRLYNVVATIYSCCYKQKKLNEDMPSGSSLEPRVIKAITEKTSDRTRKNYLYHPYH</sequence>
<protein>
    <submittedName>
        <fullName evidence="2">Uncharacterized protein</fullName>
    </submittedName>
</protein>
<feature type="region of interest" description="Disordered" evidence="1">
    <location>
        <begin position="89"/>
        <end position="126"/>
    </location>
</feature>
<evidence type="ECO:0000256" key="1">
    <source>
        <dbReference type="SAM" id="MobiDB-lite"/>
    </source>
</evidence>
<dbReference type="EMBL" id="PJQM01004139">
    <property type="protein sequence ID" value="RCH85564.1"/>
    <property type="molecule type" value="Genomic_DNA"/>
</dbReference>
<comment type="caution">
    <text evidence="2">The sequence shown here is derived from an EMBL/GenBank/DDBJ whole genome shotgun (WGS) entry which is preliminary data.</text>
</comment>
<evidence type="ECO:0000313" key="3">
    <source>
        <dbReference type="Proteomes" id="UP000253551"/>
    </source>
</evidence>